<evidence type="ECO:0000256" key="5">
    <source>
        <dbReference type="ARBA" id="ARBA00031834"/>
    </source>
</evidence>
<dbReference type="AlphaFoldDB" id="A0A9W4XAE1"/>
<name>A0A9W4XAE1_9ASCO</name>
<evidence type="ECO:0000259" key="6">
    <source>
        <dbReference type="PROSITE" id="PS51721"/>
    </source>
</evidence>
<dbReference type="EMBL" id="CANTUO010000002">
    <property type="protein sequence ID" value="CAI5758318.1"/>
    <property type="molecule type" value="Genomic_DNA"/>
</dbReference>
<evidence type="ECO:0000313" key="7">
    <source>
        <dbReference type="EMBL" id="CAI5758318.1"/>
    </source>
</evidence>
<evidence type="ECO:0000313" key="8">
    <source>
        <dbReference type="Proteomes" id="UP001152885"/>
    </source>
</evidence>
<accession>A0A9W4XAE1</accession>
<dbReference type="GO" id="GO:0005525">
    <property type="term" value="F:GTP binding"/>
    <property type="evidence" value="ECO:0007669"/>
    <property type="project" value="InterPro"/>
</dbReference>
<dbReference type="OrthoDB" id="1696305at2759"/>
<dbReference type="Gene3D" id="3.40.50.300">
    <property type="entry name" value="P-loop containing nucleotide triphosphate hydrolases"/>
    <property type="match status" value="1"/>
</dbReference>
<reference evidence="7" key="1">
    <citation type="submission" date="2022-12" db="EMBL/GenBank/DDBJ databases">
        <authorList>
            <person name="Brejova B."/>
        </authorList>
    </citation>
    <scope>NUCLEOTIDE SEQUENCE</scope>
</reference>
<dbReference type="Pfam" id="PF01926">
    <property type="entry name" value="MMR_HSR1"/>
    <property type="match status" value="1"/>
</dbReference>
<dbReference type="InterPro" id="IPR006073">
    <property type="entry name" value="GTP-bd"/>
</dbReference>
<keyword evidence="4" id="KW-0809">Transit peptide</keyword>
<dbReference type="SUPFAM" id="SSF52540">
    <property type="entry name" value="P-loop containing nucleoside triphosphate hydrolases"/>
    <property type="match status" value="1"/>
</dbReference>
<comment type="function">
    <text evidence="1">May be involved in the mitochondrial lipid metabolism.</text>
</comment>
<organism evidence="7 8">
    <name type="scientific">Candida verbasci</name>
    <dbReference type="NCBI Taxonomy" id="1227364"/>
    <lineage>
        <taxon>Eukaryota</taxon>
        <taxon>Fungi</taxon>
        <taxon>Dikarya</taxon>
        <taxon>Ascomycota</taxon>
        <taxon>Saccharomycotina</taxon>
        <taxon>Pichiomycetes</taxon>
        <taxon>Debaryomycetaceae</taxon>
        <taxon>Candida/Lodderomyces clade</taxon>
        <taxon>Candida</taxon>
    </lineage>
</organism>
<dbReference type="PANTHER" id="PTHR46434">
    <property type="entry name" value="GENETIC INTERACTOR OF PROHIBITINS 3, MITOCHONDRIAL"/>
    <property type="match status" value="1"/>
</dbReference>
<evidence type="ECO:0000256" key="2">
    <source>
        <dbReference type="ARBA" id="ARBA00004173"/>
    </source>
</evidence>
<dbReference type="GO" id="GO:0005739">
    <property type="term" value="C:mitochondrion"/>
    <property type="evidence" value="ECO:0007669"/>
    <property type="project" value="UniProtKB-SubCell"/>
</dbReference>
<dbReference type="PANTHER" id="PTHR46434:SF1">
    <property type="entry name" value="GENETIC INTERACTOR OF PROHIBITINS 3, MITOCHONDRIAL"/>
    <property type="match status" value="1"/>
</dbReference>
<feature type="domain" description="CP-type G" evidence="6">
    <location>
        <begin position="118"/>
        <end position="298"/>
    </location>
</feature>
<evidence type="ECO:0000256" key="3">
    <source>
        <dbReference type="ARBA" id="ARBA00018901"/>
    </source>
</evidence>
<comment type="subcellular location">
    <subcellularLocation>
        <location evidence="2">Mitochondrion</location>
    </subcellularLocation>
</comment>
<proteinExistence type="predicted"/>
<dbReference type="PROSITE" id="PS51721">
    <property type="entry name" value="G_CP"/>
    <property type="match status" value="1"/>
</dbReference>
<keyword evidence="8" id="KW-1185">Reference proteome</keyword>
<comment type="caution">
    <text evidence="7">The sequence shown here is derived from an EMBL/GenBank/DDBJ whole genome shotgun (WGS) entry which is preliminary data.</text>
</comment>
<dbReference type="InterPro" id="IPR050896">
    <property type="entry name" value="Mito_lipid_metab_GTPase"/>
</dbReference>
<gene>
    <name evidence="7" type="ORF">CANVERA_P2832</name>
</gene>
<dbReference type="InterPro" id="IPR027417">
    <property type="entry name" value="P-loop_NTPase"/>
</dbReference>
<evidence type="ECO:0000256" key="1">
    <source>
        <dbReference type="ARBA" id="ARBA00003269"/>
    </source>
</evidence>
<evidence type="ECO:0000256" key="4">
    <source>
        <dbReference type="ARBA" id="ARBA00022946"/>
    </source>
</evidence>
<dbReference type="InterPro" id="IPR030378">
    <property type="entry name" value="G_CP_dom"/>
</dbReference>
<protein>
    <recommendedName>
        <fullName evidence="3">Genetic interactor of prohibitins 3, mitochondrial</fullName>
    </recommendedName>
    <alternativeName>
        <fullName evidence="5">Found in mitochondrial proteome protein 38</fullName>
    </alternativeName>
</protein>
<dbReference type="Proteomes" id="UP001152885">
    <property type="component" value="Unassembled WGS sequence"/>
</dbReference>
<sequence length="539" mass="62751">MLIRYSRFPRLIRSYSIALSYLYNKDPKCKSCGIILQNDSPEKPGYYIRYEKKTPVVKQSDLIYKKYKSKLEDEEVIQMNNTEDSNDSKTVLSCIRCRQIQNYSNFKLEIDQYPIHNLSTIMTTLIPRNAPIVYLFNSLDFPMGINPEIFKFRKPHEIFFIMTKSDNLIQKETAYENYTKQFIEDYLNKKYDVPKENIFITSGKKNWKTFDLYNGIPDQSYIIGSTNCGKSTLINSLLLNKELKSNSSMSFQKRKKFMNRFKNGDGPGTSYLPGYTRDIIPVQIGNKTFFDVPGFTTTSNLLNFYKSMSGKSINQVIKGKQMYKHGTFKSEYFTIKNKQILNLQGLGYVVIPSDSIFQIRNVTNLNLSIQKDLEKVQQLIKDTPVSMKDNFLTNVPLKSMDKYIVPPFFGPVDLVLENIGYINIKPTGKKLSNELIEIYLIPGLQAVLRQSILSYLSKSFTGLDKNYNPLRKENWYEKSTLKLKRYNEAEPFHSKLIKVNEEDRIGNGSNEEVLRKKLGVIYDESVKIDDNNKYLFWRE</sequence>